<proteinExistence type="predicted"/>
<dbReference type="GO" id="GO:0005762">
    <property type="term" value="C:mitochondrial large ribosomal subunit"/>
    <property type="evidence" value="ECO:0007669"/>
    <property type="project" value="TreeGrafter"/>
</dbReference>
<organism evidence="1 2">
    <name type="scientific">Gonapodya prolifera (strain JEL478)</name>
    <name type="common">Monoblepharis prolifera</name>
    <dbReference type="NCBI Taxonomy" id="1344416"/>
    <lineage>
        <taxon>Eukaryota</taxon>
        <taxon>Fungi</taxon>
        <taxon>Fungi incertae sedis</taxon>
        <taxon>Chytridiomycota</taxon>
        <taxon>Chytridiomycota incertae sedis</taxon>
        <taxon>Monoblepharidomycetes</taxon>
        <taxon>Monoblepharidales</taxon>
        <taxon>Gonapodyaceae</taxon>
        <taxon>Gonapodya</taxon>
    </lineage>
</organism>
<dbReference type="AlphaFoldDB" id="A0A139A2I5"/>
<reference evidence="1 2" key="1">
    <citation type="journal article" date="2015" name="Genome Biol. Evol.">
        <title>Phylogenomic analyses indicate that early fungi evolved digesting cell walls of algal ancestors of land plants.</title>
        <authorList>
            <person name="Chang Y."/>
            <person name="Wang S."/>
            <person name="Sekimoto S."/>
            <person name="Aerts A.L."/>
            <person name="Choi C."/>
            <person name="Clum A."/>
            <person name="LaButti K.M."/>
            <person name="Lindquist E.A."/>
            <person name="Yee Ngan C."/>
            <person name="Ohm R.A."/>
            <person name="Salamov A.A."/>
            <person name="Grigoriev I.V."/>
            <person name="Spatafora J.W."/>
            <person name="Berbee M.L."/>
        </authorList>
    </citation>
    <scope>NUCLEOTIDE SEQUENCE [LARGE SCALE GENOMIC DNA]</scope>
    <source>
        <strain evidence="1 2">JEL478</strain>
    </source>
</reference>
<dbReference type="EMBL" id="KQ965810">
    <property type="protein sequence ID" value="KXS10996.1"/>
    <property type="molecule type" value="Genomic_DNA"/>
</dbReference>
<keyword evidence="2" id="KW-1185">Reference proteome</keyword>
<dbReference type="Proteomes" id="UP000070544">
    <property type="component" value="Unassembled WGS sequence"/>
</dbReference>
<dbReference type="OrthoDB" id="2332379at2759"/>
<sequence>MDAVRRVLRTKIVYFTPTGRCWALSGRASHGWVESSESRPWKMNSTRKRNVRKRLREVDDVVSTLVESGVNLRALEEAQRLPTANTLSPKEKYFVFSRRSKTDVKGLHLVPHFTKVPHPRGLPGITSRPYFTSTSL</sequence>
<dbReference type="InterPro" id="IPR016340">
    <property type="entry name" value="Ribosomal_mL60"/>
</dbReference>
<evidence type="ECO:0000313" key="1">
    <source>
        <dbReference type="EMBL" id="KXS10996.1"/>
    </source>
</evidence>
<gene>
    <name evidence="1" type="ORF">M427DRAFT_455258</name>
</gene>
<dbReference type="PANTHER" id="PTHR28271:SF1">
    <property type="entry name" value="LARGE RIBOSOMAL SUBUNIT PROTEIN ML60"/>
    <property type="match status" value="1"/>
</dbReference>
<dbReference type="STRING" id="1344416.A0A139A2I5"/>
<dbReference type="Pfam" id="PF09784">
    <property type="entry name" value="L31"/>
    <property type="match status" value="1"/>
</dbReference>
<dbReference type="PANTHER" id="PTHR28271">
    <property type="entry name" value="54S RIBOSOMAL PROTEIN L31, MITOCHONDRIAL"/>
    <property type="match status" value="1"/>
</dbReference>
<accession>A0A139A2I5</accession>
<protein>
    <submittedName>
        <fullName evidence="1">Uncharacterized protein</fullName>
    </submittedName>
</protein>
<dbReference type="GO" id="GO:0003735">
    <property type="term" value="F:structural constituent of ribosome"/>
    <property type="evidence" value="ECO:0007669"/>
    <property type="project" value="TreeGrafter"/>
</dbReference>
<evidence type="ECO:0000313" key="2">
    <source>
        <dbReference type="Proteomes" id="UP000070544"/>
    </source>
</evidence>
<name>A0A139A2I5_GONPJ</name>